<feature type="transmembrane region" description="Helical" evidence="21">
    <location>
        <begin position="242"/>
        <end position="265"/>
    </location>
</feature>
<feature type="transmembrane region" description="Helical" evidence="21">
    <location>
        <begin position="426"/>
        <end position="448"/>
    </location>
</feature>
<keyword evidence="7 21" id="KW-0479">Metal-binding</keyword>
<accession>A0A5S4ZQ69</accession>
<dbReference type="GO" id="GO:0005524">
    <property type="term" value="F:ATP binding"/>
    <property type="evidence" value="ECO:0007669"/>
    <property type="project" value="UniProtKB-UniRule"/>
</dbReference>
<dbReference type="PRINTS" id="PR00119">
    <property type="entry name" value="CATATPASE"/>
</dbReference>
<dbReference type="Gene3D" id="3.30.70.100">
    <property type="match status" value="2"/>
</dbReference>
<dbReference type="PANTHER" id="PTHR43520:SF8">
    <property type="entry name" value="P-TYPE CU(+) TRANSPORTER"/>
    <property type="match status" value="1"/>
</dbReference>
<keyword evidence="11 21" id="KW-0067">ATP-binding</keyword>
<dbReference type="PROSITE" id="PS00154">
    <property type="entry name" value="ATPASE_E1_E2"/>
    <property type="match status" value="1"/>
</dbReference>
<dbReference type="InterPro" id="IPR018303">
    <property type="entry name" value="ATPase_P-typ_P_site"/>
</dbReference>
<dbReference type="EMBL" id="VNHM01000020">
    <property type="protein sequence ID" value="TYO93272.1"/>
    <property type="molecule type" value="Genomic_DNA"/>
</dbReference>
<dbReference type="NCBIfam" id="TIGR01494">
    <property type="entry name" value="ATPase_P-type"/>
    <property type="match status" value="1"/>
</dbReference>
<dbReference type="NCBIfam" id="TIGR01511">
    <property type="entry name" value="ATPase-IB1_Cu"/>
    <property type="match status" value="1"/>
</dbReference>
<dbReference type="Gene3D" id="3.40.1110.10">
    <property type="entry name" value="Calcium-transporting ATPase, cytoplasmic domain N"/>
    <property type="match status" value="1"/>
</dbReference>
<feature type="transmembrane region" description="Helical" evidence="21">
    <location>
        <begin position="797"/>
        <end position="815"/>
    </location>
</feature>
<evidence type="ECO:0000256" key="14">
    <source>
        <dbReference type="ARBA" id="ARBA00022989"/>
    </source>
</evidence>
<dbReference type="InterPro" id="IPR006121">
    <property type="entry name" value="HMA_dom"/>
</dbReference>
<comment type="caution">
    <text evidence="23">The sequence shown here is derived from an EMBL/GenBank/DDBJ whole genome shotgun (WGS) entry which is preliminary data.</text>
</comment>
<keyword evidence="13" id="KW-1278">Translocase</keyword>
<evidence type="ECO:0000256" key="4">
    <source>
        <dbReference type="ARBA" id="ARBA00015102"/>
    </source>
</evidence>
<evidence type="ECO:0000259" key="22">
    <source>
        <dbReference type="PROSITE" id="PS50846"/>
    </source>
</evidence>
<dbReference type="PRINTS" id="PR00943">
    <property type="entry name" value="CUATPASE"/>
</dbReference>
<dbReference type="InterPro" id="IPR023298">
    <property type="entry name" value="ATPase_P-typ_TM_dom_sf"/>
</dbReference>
<dbReference type="Gene3D" id="3.40.50.1000">
    <property type="entry name" value="HAD superfamily/HAD-like"/>
    <property type="match status" value="1"/>
</dbReference>
<dbReference type="InterPro" id="IPR017969">
    <property type="entry name" value="Heavy-metal-associated_CS"/>
</dbReference>
<feature type="transmembrane region" description="Helical" evidence="21">
    <location>
        <begin position="271"/>
        <end position="289"/>
    </location>
</feature>
<dbReference type="RefSeq" id="WP_166512647.1">
    <property type="nucleotide sequence ID" value="NZ_VNHM01000020.1"/>
</dbReference>
<evidence type="ECO:0000256" key="6">
    <source>
        <dbReference type="ARBA" id="ARBA00022692"/>
    </source>
</evidence>
<evidence type="ECO:0000256" key="21">
    <source>
        <dbReference type="RuleBase" id="RU362081"/>
    </source>
</evidence>
<keyword evidence="10" id="KW-0187">Copper transport</keyword>
<dbReference type="InterPro" id="IPR027256">
    <property type="entry name" value="P-typ_ATPase_IB"/>
</dbReference>
<dbReference type="NCBIfam" id="TIGR00003">
    <property type="entry name" value="copper ion binding protein"/>
    <property type="match status" value="2"/>
</dbReference>
<keyword evidence="5" id="KW-0813">Transport</keyword>
<dbReference type="NCBIfam" id="TIGR01525">
    <property type="entry name" value="ATPase-IB_hvy"/>
    <property type="match status" value="1"/>
</dbReference>
<keyword evidence="16" id="KW-0406">Ion transport</keyword>
<evidence type="ECO:0000256" key="19">
    <source>
        <dbReference type="ARBA" id="ARBA00033239"/>
    </source>
</evidence>
<dbReference type="PANTHER" id="PTHR43520">
    <property type="entry name" value="ATP7, ISOFORM B"/>
    <property type="match status" value="1"/>
</dbReference>
<dbReference type="InterPro" id="IPR036412">
    <property type="entry name" value="HAD-like_sf"/>
</dbReference>
<evidence type="ECO:0000256" key="20">
    <source>
        <dbReference type="ARBA" id="ARBA00049289"/>
    </source>
</evidence>
<dbReference type="FunFam" id="2.70.150.10:FF:000002">
    <property type="entry name" value="Copper-transporting ATPase 1, putative"/>
    <property type="match status" value="1"/>
</dbReference>
<reference evidence="23 24" key="1">
    <citation type="submission" date="2019-07" db="EMBL/GenBank/DDBJ databases">
        <title>Genomic Encyclopedia of Type Strains, Phase I: the one thousand microbial genomes (KMG-I) project.</title>
        <authorList>
            <person name="Kyrpides N."/>
        </authorList>
    </citation>
    <scope>NUCLEOTIDE SEQUENCE [LARGE SCALE GENOMIC DNA]</scope>
    <source>
        <strain evidence="23 24">DSM 6562</strain>
    </source>
</reference>
<dbReference type="InterPro" id="IPR023299">
    <property type="entry name" value="ATPase_P-typ_cyto_dom_N"/>
</dbReference>
<dbReference type="PRINTS" id="PR00942">
    <property type="entry name" value="CUATPASEI"/>
</dbReference>
<proteinExistence type="inferred from homology"/>
<evidence type="ECO:0000313" key="23">
    <source>
        <dbReference type="EMBL" id="TYO93272.1"/>
    </source>
</evidence>
<feature type="transmembrane region" description="Helical" evidence="21">
    <location>
        <begin position="454"/>
        <end position="477"/>
    </location>
</feature>
<dbReference type="SUPFAM" id="SSF55008">
    <property type="entry name" value="HMA, heavy metal-associated domain"/>
    <property type="match status" value="2"/>
</dbReference>
<feature type="domain" description="HMA" evidence="22">
    <location>
        <begin position="20"/>
        <end position="86"/>
    </location>
</feature>
<dbReference type="Pfam" id="PF00403">
    <property type="entry name" value="HMA"/>
    <property type="match status" value="2"/>
</dbReference>
<comment type="subcellular location">
    <subcellularLocation>
        <location evidence="1">Cell membrane</location>
        <topology evidence="1">Multi-pass membrane protein</topology>
    </subcellularLocation>
</comment>
<dbReference type="Gene3D" id="2.70.150.10">
    <property type="entry name" value="Calcium-transporting ATPase, cytoplasmic transduction domain A"/>
    <property type="match status" value="1"/>
</dbReference>
<evidence type="ECO:0000256" key="3">
    <source>
        <dbReference type="ARBA" id="ARBA00012517"/>
    </source>
</evidence>
<dbReference type="Pfam" id="PF00122">
    <property type="entry name" value="E1-E2_ATPase"/>
    <property type="match status" value="1"/>
</dbReference>
<evidence type="ECO:0000313" key="24">
    <source>
        <dbReference type="Proteomes" id="UP000323166"/>
    </source>
</evidence>
<dbReference type="SUPFAM" id="SSF81653">
    <property type="entry name" value="Calcium ATPase, transduction domain A"/>
    <property type="match status" value="1"/>
</dbReference>
<dbReference type="InterPro" id="IPR006122">
    <property type="entry name" value="HMA_Cu_ion-bd"/>
</dbReference>
<dbReference type="InterPro" id="IPR008250">
    <property type="entry name" value="ATPase_P-typ_transduc_dom_A_sf"/>
</dbReference>
<evidence type="ECO:0000256" key="12">
    <source>
        <dbReference type="ARBA" id="ARBA00022842"/>
    </source>
</evidence>
<dbReference type="SUPFAM" id="SSF81665">
    <property type="entry name" value="Calcium ATPase, transmembrane domain M"/>
    <property type="match status" value="1"/>
</dbReference>
<feature type="transmembrane region" description="Helical" evidence="21">
    <location>
        <begin position="774"/>
        <end position="791"/>
    </location>
</feature>
<dbReference type="InterPro" id="IPR023214">
    <property type="entry name" value="HAD_sf"/>
</dbReference>
<feature type="transmembrane region" description="Helical" evidence="21">
    <location>
        <begin position="177"/>
        <end position="199"/>
    </location>
</feature>
<evidence type="ECO:0000256" key="17">
    <source>
        <dbReference type="ARBA" id="ARBA00023136"/>
    </source>
</evidence>
<evidence type="ECO:0000256" key="10">
    <source>
        <dbReference type="ARBA" id="ARBA00022796"/>
    </source>
</evidence>
<comment type="catalytic activity">
    <reaction evidence="20">
        <text>Cu(+)(in) + ATP + H2O = Cu(+)(out) + ADP + phosphate + H(+)</text>
        <dbReference type="Rhea" id="RHEA:25792"/>
        <dbReference type="ChEBI" id="CHEBI:15377"/>
        <dbReference type="ChEBI" id="CHEBI:15378"/>
        <dbReference type="ChEBI" id="CHEBI:30616"/>
        <dbReference type="ChEBI" id="CHEBI:43474"/>
        <dbReference type="ChEBI" id="CHEBI:49552"/>
        <dbReference type="ChEBI" id="CHEBI:456216"/>
        <dbReference type="EC" id="7.2.2.8"/>
    </reaction>
</comment>
<dbReference type="GO" id="GO:0005507">
    <property type="term" value="F:copper ion binding"/>
    <property type="evidence" value="ECO:0007669"/>
    <property type="project" value="InterPro"/>
</dbReference>
<dbReference type="FunFam" id="3.30.70.100:FF:000005">
    <property type="entry name" value="Copper-exporting P-type ATPase A"/>
    <property type="match status" value="2"/>
</dbReference>
<dbReference type="InterPro" id="IPR059000">
    <property type="entry name" value="ATPase_P-type_domA"/>
</dbReference>
<gene>
    <name evidence="23" type="ORF">LX24_02711</name>
</gene>
<evidence type="ECO:0000256" key="1">
    <source>
        <dbReference type="ARBA" id="ARBA00004651"/>
    </source>
</evidence>
<dbReference type="EC" id="7.2.2.8" evidence="3"/>
<dbReference type="SFLD" id="SFLDF00027">
    <property type="entry name" value="p-type_atpase"/>
    <property type="match status" value="1"/>
</dbReference>
<keyword evidence="9 21" id="KW-0547">Nucleotide-binding</keyword>
<evidence type="ECO:0000256" key="7">
    <source>
        <dbReference type="ARBA" id="ARBA00022723"/>
    </source>
</evidence>
<keyword evidence="14 21" id="KW-1133">Transmembrane helix</keyword>
<dbReference type="GO" id="GO:0016887">
    <property type="term" value="F:ATP hydrolysis activity"/>
    <property type="evidence" value="ECO:0007669"/>
    <property type="project" value="InterPro"/>
</dbReference>
<dbReference type="InterPro" id="IPR044492">
    <property type="entry name" value="P_typ_ATPase_HD_dom"/>
</dbReference>
<dbReference type="GO" id="GO:0043682">
    <property type="term" value="F:P-type divalent copper transporter activity"/>
    <property type="evidence" value="ECO:0007669"/>
    <property type="project" value="TreeGrafter"/>
</dbReference>
<dbReference type="AlphaFoldDB" id="A0A5S4ZQ69"/>
<dbReference type="PROSITE" id="PS01047">
    <property type="entry name" value="HMA_1"/>
    <property type="match status" value="2"/>
</dbReference>
<dbReference type="GO" id="GO:0055070">
    <property type="term" value="P:copper ion homeostasis"/>
    <property type="evidence" value="ECO:0007669"/>
    <property type="project" value="TreeGrafter"/>
</dbReference>
<dbReference type="CDD" id="cd00371">
    <property type="entry name" value="HMA"/>
    <property type="match status" value="2"/>
</dbReference>
<dbReference type="SFLD" id="SFLDS00003">
    <property type="entry name" value="Haloacid_Dehalogenase"/>
    <property type="match status" value="1"/>
</dbReference>
<keyword evidence="17 21" id="KW-0472">Membrane</keyword>
<keyword evidence="21" id="KW-1003">Cell membrane</keyword>
<evidence type="ECO:0000256" key="13">
    <source>
        <dbReference type="ARBA" id="ARBA00022967"/>
    </source>
</evidence>
<keyword evidence="8" id="KW-0677">Repeat</keyword>
<evidence type="ECO:0000256" key="2">
    <source>
        <dbReference type="ARBA" id="ARBA00006024"/>
    </source>
</evidence>
<evidence type="ECO:0000256" key="15">
    <source>
        <dbReference type="ARBA" id="ARBA00023008"/>
    </source>
</evidence>
<feature type="transmembrane region" description="Helical" evidence="21">
    <location>
        <begin position="211"/>
        <end position="230"/>
    </location>
</feature>
<dbReference type="InterPro" id="IPR001757">
    <property type="entry name" value="P_typ_ATPase"/>
</dbReference>
<dbReference type="PROSITE" id="PS50846">
    <property type="entry name" value="HMA_2"/>
    <property type="match status" value="2"/>
</dbReference>
<comment type="similarity">
    <text evidence="2 21">Belongs to the cation transport ATPase (P-type) (TC 3.A.3) family. Type IB subfamily.</text>
</comment>
<keyword evidence="15" id="KW-0186">Copper</keyword>
<keyword evidence="6 21" id="KW-0812">Transmembrane</keyword>
<dbReference type="SUPFAM" id="SSF56784">
    <property type="entry name" value="HAD-like"/>
    <property type="match status" value="1"/>
</dbReference>
<dbReference type="SFLD" id="SFLDG00002">
    <property type="entry name" value="C1.7:_P-type_atpase_like"/>
    <property type="match status" value="1"/>
</dbReference>
<evidence type="ECO:0000256" key="5">
    <source>
        <dbReference type="ARBA" id="ARBA00022448"/>
    </source>
</evidence>
<dbReference type="InterPro" id="IPR036163">
    <property type="entry name" value="HMA_dom_sf"/>
</dbReference>
<keyword evidence="24" id="KW-1185">Reference proteome</keyword>
<dbReference type="GO" id="GO:0140581">
    <property type="term" value="F:P-type monovalent copper transporter activity"/>
    <property type="evidence" value="ECO:0007669"/>
    <property type="project" value="UniProtKB-EC"/>
</dbReference>
<sequence>MAENNNACSQGCVGNGRELSRIGFTVKGMSCAACSARLERGLSGMEGVSAARVNLATEKATVDYDPALVKPEQMIEKVRQFGFDVLQEKLDLAIGGMSCAACAARVEKGLKSLPGVADATVNLATEKATVTYYPGQVNAAALVNAVEKLGYQARKIDDHYTDREKDERDREIKRQRFLFIFAAVFSAPLFAGMLGMLAPLEGFFPHILHNALFQFFFATPVQLVAGYHFYRDAYTALRNRSANMSVLVAMGTSVAYIYSTVVTFWGHRLGLQHVYFESSAVLLTLILLGKMLEARAKGKTSEALKKLAGLQAKTARVIRGGIEVDVPVEEVLVGDLVVVRPGEKVPVDGVIREGHSTVDESMLTGESLPVDKKEGDLVTGATLNKLGTFRFEALRVGRDTALAQIIRFVEEAQSSKAPIQRMADVISGYFVPVVTGIAVLTFLGWYFIGDPGNVTRAVLNLTAVLVIACPCALGLATPTSIMVGTGKGAEYGILIKGGEHLERAHRVNAVVLDKTGTITHGEPVLTDLIPAPEFDGRDDYLLQVAGAAEQGSEHPVAQAVVKKASAGQLDVGTVTSFTAIPGRGIAAEVGGTSVLLGTRRLLQEKGIELPQVFETEIQRLENEGKTVMLMALDGLPAAVLAVADSIKETSVEAVALMRKMGLEVWMLTGDNLLTARAIARAAGISEDHVLAQVLPEDKAKKVSELRARGMVVGMVGDGINDAPALVEADVGFAIGSGTDIAVEAADIVLVRGDLRSVVDSIALSRVTIRNIKQNLFWALIYNIIGIPVAALGFLSPVVAGTAMAFSSVSVVSNALRIKRFRPQR</sequence>
<dbReference type="Proteomes" id="UP000323166">
    <property type="component" value="Unassembled WGS sequence"/>
</dbReference>
<evidence type="ECO:0000256" key="9">
    <source>
        <dbReference type="ARBA" id="ARBA00022741"/>
    </source>
</evidence>
<protein>
    <recommendedName>
        <fullName evidence="4">Copper-exporting P-type ATPase</fullName>
        <ecNumber evidence="3">7.2.2.8</ecNumber>
    </recommendedName>
    <alternativeName>
        <fullName evidence="18">Copper-exporting P-type ATPase A</fullName>
    </alternativeName>
    <alternativeName>
        <fullName evidence="19">Cu(+)-exporting ATPase</fullName>
    </alternativeName>
</protein>
<dbReference type="Pfam" id="PF00702">
    <property type="entry name" value="Hydrolase"/>
    <property type="match status" value="1"/>
</dbReference>
<evidence type="ECO:0000256" key="16">
    <source>
        <dbReference type="ARBA" id="ARBA00023065"/>
    </source>
</evidence>
<name>A0A5S4ZQ69_9FIRM</name>
<dbReference type="GO" id="GO:0005886">
    <property type="term" value="C:plasma membrane"/>
    <property type="evidence" value="ECO:0007669"/>
    <property type="project" value="UniProtKB-SubCell"/>
</dbReference>
<organism evidence="23 24">
    <name type="scientific">Desulfallas thermosapovorans DSM 6562</name>
    <dbReference type="NCBI Taxonomy" id="1121431"/>
    <lineage>
        <taxon>Bacteria</taxon>
        <taxon>Bacillati</taxon>
        <taxon>Bacillota</taxon>
        <taxon>Clostridia</taxon>
        <taxon>Eubacteriales</taxon>
        <taxon>Desulfallaceae</taxon>
        <taxon>Desulfallas</taxon>
    </lineage>
</organism>
<feature type="domain" description="HMA" evidence="22">
    <location>
        <begin position="88"/>
        <end position="154"/>
    </location>
</feature>
<keyword evidence="12" id="KW-0460">Magnesium</keyword>
<evidence type="ECO:0000256" key="8">
    <source>
        <dbReference type="ARBA" id="ARBA00022737"/>
    </source>
</evidence>
<evidence type="ECO:0000256" key="18">
    <source>
        <dbReference type="ARBA" id="ARBA00029719"/>
    </source>
</evidence>
<evidence type="ECO:0000256" key="11">
    <source>
        <dbReference type="ARBA" id="ARBA00022840"/>
    </source>
</evidence>
<dbReference type="CDD" id="cd02094">
    <property type="entry name" value="P-type_ATPase_Cu-like"/>
    <property type="match status" value="1"/>
</dbReference>